<dbReference type="Gene3D" id="2.60.120.10">
    <property type="entry name" value="Jelly Rolls"/>
    <property type="match status" value="1"/>
</dbReference>
<dbReference type="InterPro" id="IPR013096">
    <property type="entry name" value="Cupin_2"/>
</dbReference>
<sequence>MEKVEKPWGYELIWAHTDRYVGKILHIDAGESLSLQYHERKDETIHVLRGKMTFLVGADEGSLEEVELAEGMSFRVTPGTRHRMVAITDCDLLEVSTPELDDVVRIEDRYGRG</sequence>
<proteinExistence type="predicted"/>
<evidence type="ECO:0000313" key="3">
    <source>
        <dbReference type="Proteomes" id="UP000702544"/>
    </source>
</evidence>
<feature type="domain" description="Cupin type-2" evidence="1">
    <location>
        <begin position="25"/>
        <end position="93"/>
    </location>
</feature>
<dbReference type="EMBL" id="JAACAK010000083">
    <property type="protein sequence ID" value="NIR75458.1"/>
    <property type="molecule type" value="Genomic_DNA"/>
</dbReference>
<gene>
    <name evidence="2" type="ORF">GWO12_10180</name>
</gene>
<organism evidence="2 3">
    <name type="scientific">Candidatus Kutchimonas denitrificans</name>
    <dbReference type="NCBI Taxonomy" id="3056748"/>
    <lineage>
        <taxon>Bacteria</taxon>
        <taxon>Pseudomonadati</taxon>
        <taxon>Gemmatimonadota</taxon>
        <taxon>Gemmatimonadia</taxon>
        <taxon>Candidatus Palauibacterales</taxon>
        <taxon>Candidatus Palauibacteraceae</taxon>
        <taxon>Candidatus Kutchimonas</taxon>
    </lineage>
</organism>
<dbReference type="SUPFAM" id="SSF51182">
    <property type="entry name" value="RmlC-like cupins"/>
    <property type="match status" value="1"/>
</dbReference>
<dbReference type="Pfam" id="PF07883">
    <property type="entry name" value="Cupin_2"/>
    <property type="match status" value="1"/>
</dbReference>
<name>A0AAE4Z867_9BACT</name>
<evidence type="ECO:0000313" key="2">
    <source>
        <dbReference type="EMBL" id="NIR75458.1"/>
    </source>
</evidence>
<dbReference type="InterPro" id="IPR011051">
    <property type="entry name" value="RmlC_Cupin_sf"/>
</dbReference>
<accession>A0AAE4Z867</accession>
<dbReference type="InterPro" id="IPR014710">
    <property type="entry name" value="RmlC-like_jellyroll"/>
</dbReference>
<reference evidence="2 3" key="1">
    <citation type="submission" date="2020-01" db="EMBL/GenBank/DDBJ databases">
        <title>Genomes assembled from Gulf of Kutch pelagic sediment metagenomes.</title>
        <authorList>
            <person name="Chandrashekar M."/>
            <person name="Mahajan M.S."/>
            <person name="Dave K.J."/>
            <person name="Vatsa P."/>
            <person name="Nathani N.M."/>
        </authorList>
    </citation>
    <scope>NUCLEOTIDE SEQUENCE [LARGE SCALE GENOMIC DNA]</scope>
    <source>
        <strain evidence="2">KS3-K002</strain>
    </source>
</reference>
<evidence type="ECO:0000259" key="1">
    <source>
        <dbReference type="Pfam" id="PF07883"/>
    </source>
</evidence>
<comment type="caution">
    <text evidence="2">The sequence shown here is derived from an EMBL/GenBank/DDBJ whole genome shotgun (WGS) entry which is preliminary data.</text>
</comment>
<protein>
    <submittedName>
        <fullName evidence="2">Cupin domain-containing protein</fullName>
    </submittedName>
</protein>
<dbReference type="AlphaFoldDB" id="A0AAE4Z867"/>
<dbReference type="Proteomes" id="UP000702544">
    <property type="component" value="Unassembled WGS sequence"/>
</dbReference>